<keyword evidence="13" id="KW-1185">Reference proteome</keyword>
<evidence type="ECO:0000256" key="4">
    <source>
        <dbReference type="ARBA" id="ARBA00022741"/>
    </source>
</evidence>
<feature type="compositionally biased region" description="Low complexity" evidence="10">
    <location>
        <begin position="1239"/>
        <end position="1259"/>
    </location>
</feature>
<comment type="caution">
    <text evidence="12">The sequence shown here is derived from an EMBL/GenBank/DDBJ whole genome shotgun (WGS) entry which is preliminary data.</text>
</comment>
<feature type="compositionally biased region" description="Polar residues" evidence="10">
    <location>
        <begin position="1307"/>
        <end position="1316"/>
    </location>
</feature>
<evidence type="ECO:0000256" key="3">
    <source>
        <dbReference type="ARBA" id="ARBA00022679"/>
    </source>
</evidence>
<reference evidence="12" key="1">
    <citation type="submission" date="2021-03" db="EMBL/GenBank/DDBJ databases">
        <title>Comparative genomics and phylogenomic investigation of the class Geoglossomycetes provide insights into ecological specialization and systematics.</title>
        <authorList>
            <person name="Melie T."/>
            <person name="Pirro S."/>
            <person name="Miller A.N."/>
            <person name="Quandt A."/>
        </authorList>
    </citation>
    <scope>NUCLEOTIDE SEQUENCE</scope>
    <source>
        <strain evidence="12">GBOQ0MN5Z8</strain>
    </source>
</reference>
<dbReference type="GO" id="GO:0004707">
    <property type="term" value="F:MAP kinase activity"/>
    <property type="evidence" value="ECO:0007669"/>
    <property type="project" value="UniProtKB-EC"/>
</dbReference>
<evidence type="ECO:0000256" key="8">
    <source>
        <dbReference type="ARBA" id="ARBA00048130"/>
    </source>
</evidence>
<feature type="region of interest" description="Disordered" evidence="10">
    <location>
        <begin position="931"/>
        <end position="995"/>
    </location>
</feature>
<dbReference type="PROSITE" id="PS00107">
    <property type="entry name" value="PROTEIN_KINASE_ATP"/>
    <property type="match status" value="1"/>
</dbReference>
<feature type="compositionally biased region" description="Polar residues" evidence="10">
    <location>
        <begin position="1559"/>
        <end position="1574"/>
    </location>
</feature>
<proteinExistence type="inferred from homology"/>
<evidence type="ECO:0000256" key="9">
    <source>
        <dbReference type="PROSITE-ProRule" id="PRU10141"/>
    </source>
</evidence>
<dbReference type="GO" id="GO:0004709">
    <property type="term" value="F:MAP kinase kinase kinase activity"/>
    <property type="evidence" value="ECO:0007669"/>
    <property type="project" value="UniProtKB-ARBA"/>
</dbReference>
<organism evidence="12 13">
    <name type="scientific">Glutinoglossum americanum</name>
    <dbReference type="NCBI Taxonomy" id="1670608"/>
    <lineage>
        <taxon>Eukaryota</taxon>
        <taxon>Fungi</taxon>
        <taxon>Dikarya</taxon>
        <taxon>Ascomycota</taxon>
        <taxon>Pezizomycotina</taxon>
        <taxon>Geoglossomycetes</taxon>
        <taxon>Geoglossales</taxon>
        <taxon>Geoglossaceae</taxon>
        <taxon>Glutinoglossum</taxon>
    </lineage>
</organism>
<dbReference type="PANTHER" id="PTHR48016:SF48">
    <property type="entry name" value="SERINE_THREONINE-PROTEIN KINASE BCK1_SLK1_SSP31"/>
    <property type="match status" value="1"/>
</dbReference>
<dbReference type="Gene3D" id="1.10.510.10">
    <property type="entry name" value="Transferase(Phosphotransferase) domain 1"/>
    <property type="match status" value="1"/>
</dbReference>
<feature type="compositionally biased region" description="Polar residues" evidence="10">
    <location>
        <begin position="497"/>
        <end position="511"/>
    </location>
</feature>
<feature type="binding site" evidence="9">
    <location>
        <position position="1690"/>
    </location>
    <ligand>
        <name>ATP</name>
        <dbReference type="ChEBI" id="CHEBI:30616"/>
    </ligand>
</feature>
<dbReference type="FunFam" id="3.30.200.20:FF:000387">
    <property type="entry name" value="Serine/threonine-protein kinase STE11"/>
    <property type="match status" value="1"/>
</dbReference>
<dbReference type="EMBL" id="JAGHQL010000055">
    <property type="protein sequence ID" value="KAH0542380.1"/>
    <property type="molecule type" value="Genomic_DNA"/>
</dbReference>
<feature type="compositionally biased region" description="Low complexity" evidence="10">
    <location>
        <begin position="1212"/>
        <end position="1223"/>
    </location>
</feature>
<feature type="region of interest" description="Disordered" evidence="10">
    <location>
        <begin position="1054"/>
        <end position="1085"/>
    </location>
</feature>
<evidence type="ECO:0000256" key="6">
    <source>
        <dbReference type="ARBA" id="ARBA00022840"/>
    </source>
</evidence>
<evidence type="ECO:0000256" key="7">
    <source>
        <dbReference type="ARBA" id="ARBA00047919"/>
    </source>
</evidence>
<dbReference type="GO" id="GO:0005524">
    <property type="term" value="F:ATP binding"/>
    <property type="evidence" value="ECO:0007669"/>
    <property type="project" value="UniProtKB-UniRule"/>
</dbReference>
<comment type="catalytic activity">
    <reaction evidence="8">
        <text>L-seryl-[protein] + ATP = O-phospho-L-seryl-[protein] + ADP + H(+)</text>
        <dbReference type="Rhea" id="RHEA:17989"/>
        <dbReference type="Rhea" id="RHEA-COMP:9863"/>
        <dbReference type="Rhea" id="RHEA-COMP:11604"/>
        <dbReference type="ChEBI" id="CHEBI:15378"/>
        <dbReference type="ChEBI" id="CHEBI:29999"/>
        <dbReference type="ChEBI" id="CHEBI:30616"/>
        <dbReference type="ChEBI" id="CHEBI:83421"/>
        <dbReference type="ChEBI" id="CHEBI:456216"/>
        <dbReference type="EC" id="2.7.11.24"/>
    </reaction>
    <physiologicalReaction direction="left-to-right" evidence="8">
        <dbReference type="Rhea" id="RHEA:17990"/>
    </physiologicalReaction>
</comment>
<dbReference type="Pfam" id="PF00069">
    <property type="entry name" value="Pkinase"/>
    <property type="match status" value="1"/>
</dbReference>
<feature type="region of interest" description="Disordered" evidence="10">
    <location>
        <begin position="467"/>
        <end position="537"/>
    </location>
</feature>
<evidence type="ECO:0000256" key="10">
    <source>
        <dbReference type="SAM" id="MobiDB-lite"/>
    </source>
</evidence>
<feature type="compositionally biased region" description="Basic and acidic residues" evidence="10">
    <location>
        <begin position="1370"/>
        <end position="1386"/>
    </location>
</feature>
<feature type="compositionally biased region" description="Polar residues" evidence="10">
    <location>
        <begin position="194"/>
        <end position="205"/>
    </location>
</feature>
<dbReference type="SUPFAM" id="SSF56112">
    <property type="entry name" value="Protein kinase-like (PK-like)"/>
    <property type="match status" value="1"/>
</dbReference>
<gene>
    <name evidence="12" type="ORF">FGG08_003225</name>
</gene>
<feature type="region of interest" description="Disordered" evidence="10">
    <location>
        <begin position="576"/>
        <end position="766"/>
    </location>
</feature>
<keyword evidence="6 9" id="KW-0067">ATP-binding</keyword>
<feature type="compositionally biased region" description="Polar residues" evidence="10">
    <location>
        <begin position="1"/>
        <end position="23"/>
    </location>
</feature>
<sequence length="1951" mass="209409">MPANTPSPSNFSQNSPLGENLIQNEVPAYTSSNNSSSSLLTPAYGAGSPFNQSQSQLSRPRAHTAAEPAVSQQGNFRSNARPGIQMHTTYQPGGQRHTPAGQVLDGSRTYVPVLPPPPPMSPPAQSHMIAIPPPPPRPPPGSSHPSVPPPPPGPPPGSAHGMSASWQSSWGRPHDRERPTILGTFPPPPPPPLGSNQHIQYNPNATYHAHLQPPPLSIPAPPPAPELQPLTSATYIPREQSFGPGVGIPPLHPQQSQQQSFNRGDSAEFSAVTETSRGSGSSRLTSDTAHTTPMDDANDLLRSGGGGGQGGPQTPLTRHHHMIYSWREGQENISPGPPTATLNNPQYHLASSNSVMSTATNSTHNRSGSNTSNTPISPQDASSSWTLERVLIWLDANKFSSDWQETFRFLKIQGSDFLGLSLGAMHRVVFPRLAAECARSGTVWNPTRERDEGKRMRKLIRRLIENGSAGSARLGPSRRDPDQVQPSSNGAGLDDSSGLNRQEYQVSTPSTAGGGDDSPGKQLPASFRGPGLSHRRFSGRGGALPVFVNAPASMSEPNISELGYVQNRTGFSRSILNGIGDSASGPKKHSPNPSIDVSVGRNFSGPGFQGDRSGAEGSPQSGSPGPSFITPTSSTGGTNNLPTSPRSHKFAHYKTGSTDSAGSTLPIYGSGLPQGASHALSGGTDGATDPSSVGGPDDLRRNGQDGVRPSMIESTGRHGGSESGSNQKDYSKSFLGKFKRKPKREDSSGAHPSPEDHNLESPTSPISFRQGALSYLSNSSMPFIGLKTNASDTSLDRPSPTSALSEHDRASQAGGRGRTLTRHSTRRYVFGTVDGLNYRLIDITECESALAIRNALCQGLGVTDSDYAYIYLTEPGQLEHEEPLSDNMLLLSWRTKADAQASLKFFVRPAGLSAVSLPPTQVIAYTQKALPSPPAQTTASTSIAKPLDETTYSRLTARRRRSSSSIGRGAPALHAGDAPIREARNRPDSGRDGLSAVEDTSMDALRELADNTKLSQDEISRSQGLNILSPGEPLRDSTTLGSFAFREDGRRAVLDSTTEEQSREAEWKQKKQLRPKKESPVDSGGVYGFKREGIIDFDVPRGSPFEDKKQDAWVPQRKPPPPPAESNTLIKANSLSKKSGNKFRSAVNGPHEDQHSPKIKSSDLGGQEMSERGRRRAVANTPSVSAGIGAALASAGSMTAGTGAPPAPIPIPISSRPAPLSISEQGGKPQRAMASVDFSANNSGRSSPRSAGGSPSSPGYTWGKGTLLFKIPDYFQGEIDEPSRDKTLENPTIPKLRSGALGPSPLVSPTTESPPSRKSYGPDLDFTGNEVTFARSPGTPQQESDDDSEDGLFAAPLLRDVRPTPVARESTPEGERANDSDSKTERPTLTVNTRSRSKKGLSVSFKSPNVSATTAPSIPSPTKDQDDDDDWGKTRYPIESYIPPSASSSTWSAQSPEDMSRLLRRESFAREDVWANRPPPEALINHLDDFFPNLDLDQPIPVEDEAHPGSPPSTPTSAIEKNTLDAASLSLVEKAGPSTKGVGPSSLPTRTEDCDTLGSDESTLKRPTSVQSVAQRKLGRSSGLGRMKSIREVAKGAHEANRKRFTVMDTNDNSGDIVRRKSTKMFGANIVQIKPTRGSHLAIVESVPKNTVPKRQATFKWFKGQLIGKGTYGRVYLGMNATTGDFLAVKQVEVNRAAGADKDRIQEMVAALDQEIDTMQHLDHNNIVQYLGCERKEYSISIFLEYISGGSVGSCLRKHGKFEESVVRSLTRQTLDGLAYLHREGILHRDLKADNILLDLDGTCKISDFGISKKTDNIYGNDITNSMQGSVFWMAPEVIRSQGQGYSAKVDIWSLGCVVLEMFAGRRPWSKEEPIGAIYKLGSLNQAPPIPEDVQATITPEAVGFLADCHTIDPSDRPTAETLLRQHPFCSFDHDYNFLDTELYAKIRGAF</sequence>
<feature type="compositionally biased region" description="Low complexity" evidence="10">
    <location>
        <begin position="1437"/>
        <end position="1454"/>
    </location>
</feature>
<feature type="domain" description="Protein kinase" evidence="11">
    <location>
        <begin position="1661"/>
        <end position="1930"/>
    </location>
</feature>
<feature type="region of interest" description="Disordered" evidence="10">
    <location>
        <begin position="1498"/>
        <end position="1519"/>
    </location>
</feature>
<dbReference type="InterPro" id="IPR000719">
    <property type="entry name" value="Prot_kinase_dom"/>
</dbReference>
<feature type="region of interest" description="Disordered" evidence="10">
    <location>
        <begin position="1196"/>
        <end position="1262"/>
    </location>
</feature>
<feature type="compositionally biased region" description="Pro residues" evidence="10">
    <location>
        <begin position="113"/>
        <end position="122"/>
    </location>
</feature>
<accession>A0A9P8IA56</accession>
<feature type="compositionally biased region" description="Polar residues" evidence="10">
    <location>
        <begin position="629"/>
        <end position="645"/>
    </location>
</feature>
<dbReference type="Proteomes" id="UP000698800">
    <property type="component" value="Unassembled WGS sequence"/>
</dbReference>
<evidence type="ECO:0000256" key="5">
    <source>
        <dbReference type="ARBA" id="ARBA00022777"/>
    </source>
</evidence>
<evidence type="ECO:0000313" key="12">
    <source>
        <dbReference type="EMBL" id="KAH0542380.1"/>
    </source>
</evidence>
<feature type="compositionally biased region" description="Low complexity" evidence="10">
    <location>
        <begin position="615"/>
        <end position="627"/>
    </location>
</feature>
<feature type="compositionally biased region" description="Pro residues" evidence="10">
    <location>
        <begin position="131"/>
        <end position="157"/>
    </location>
</feature>
<feature type="region of interest" description="Disordered" evidence="10">
    <location>
        <begin position="789"/>
        <end position="819"/>
    </location>
</feature>
<dbReference type="FunFam" id="1.10.510.10:FF:000182">
    <property type="entry name" value="MAP kinase kinase kinase mkh1"/>
    <property type="match status" value="1"/>
</dbReference>
<keyword evidence="3" id="KW-0808">Transferase</keyword>
<feature type="compositionally biased region" description="Basic and acidic residues" evidence="10">
    <location>
        <begin position="979"/>
        <end position="991"/>
    </location>
</feature>
<feature type="compositionally biased region" description="Polar residues" evidence="10">
    <location>
        <begin position="1125"/>
        <end position="1138"/>
    </location>
</feature>
<feature type="compositionally biased region" description="Polar residues" evidence="10">
    <location>
        <begin position="49"/>
        <end position="58"/>
    </location>
</feature>
<evidence type="ECO:0000256" key="1">
    <source>
        <dbReference type="ARBA" id="ARBA00006529"/>
    </source>
</evidence>
<feature type="compositionally biased region" description="Low complexity" evidence="10">
    <location>
        <begin position="30"/>
        <end position="41"/>
    </location>
</feature>
<feature type="region of interest" description="Disordered" evidence="10">
    <location>
        <begin position="1535"/>
        <end position="1586"/>
    </location>
</feature>
<keyword evidence="4 9" id="KW-0547">Nucleotide-binding</keyword>
<feature type="compositionally biased region" description="Low complexity" evidence="10">
    <location>
        <begin position="275"/>
        <end position="286"/>
    </location>
</feature>
<dbReference type="InterPro" id="IPR008271">
    <property type="entry name" value="Ser/Thr_kinase_AS"/>
</dbReference>
<dbReference type="SMART" id="SM00220">
    <property type="entry name" value="S_TKc"/>
    <property type="match status" value="1"/>
</dbReference>
<feature type="compositionally biased region" description="Basic and acidic residues" evidence="10">
    <location>
        <begin position="743"/>
        <end position="759"/>
    </location>
</feature>
<feature type="region of interest" description="Disordered" evidence="10">
    <location>
        <begin position="1"/>
        <end position="317"/>
    </location>
</feature>
<protein>
    <recommendedName>
        <fullName evidence="2">mitogen-activated protein kinase</fullName>
        <ecNumber evidence="2">2.7.11.24</ecNumber>
    </recommendedName>
</protein>
<dbReference type="InterPro" id="IPR017441">
    <property type="entry name" value="Protein_kinase_ATP_BS"/>
</dbReference>
<name>A0A9P8IA56_9PEZI</name>
<feature type="region of interest" description="Disordered" evidence="10">
    <location>
        <begin position="1098"/>
        <end position="1183"/>
    </location>
</feature>
<feature type="compositionally biased region" description="Polar residues" evidence="10">
    <location>
        <begin position="1404"/>
        <end position="1422"/>
    </location>
</feature>
<dbReference type="PANTHER" id="PTHR48016">
    <property type="entry name" value="MAP KINASE KINASE KINASE SSK2-RELATED-RELATED"/>
    <property type="match status" value="1"/>
</dbReference>
<comment type="similarity">
    <text evidence="1">Belongs to the protein kinase superfamily. STE Ser/Thr protein kinase family. MAP kinase kinase kinase subfamily.</text>
</comment>
<feature type="region of interest" description="Disordered" evidence="10">
    <location>
        <begin position="355"/>
        <end position="381"/>
    </location>
</feature>
<evidence type="ECO:0000313" key="13">
    <source>
        <dbReference type="Proteomes" id="UP000698800"/>
    </source>
</evidence>
<dbReference type="GO" id="GO:0000196">
    <property type="term" value="P:cell integrity MAPK cascade"/>
    <property type="evidence" value="ECO:0007669"/>
    <property type="project" value="UniProtKB-ARBA"/>
</dbReference>
<evidence type="ECO:0000259" key="11">
    <source>
        <dbReference type="PROSITE" id="PS50011"/>
    </source>
</evidence>
<feature type="region of interest" description="Disordered" evidence="10">
    <location>
        <begin position="1278"/>
        <end position="1454"/>
    </location>
</feature>
<dbReference type="PROSITE" id="PS00108">
    <property type="entry name" value="PROTEIN_KINASE_ST"/>
    <property type="match status" value="1"/>
</dbReference>
<dbReference type="InterPro" id="IPR011009">
    <property type="entry name" value="Kinase-like_dom_sf"/>
</dbReference>
<dbReference type="OrthoDB" id="266718at2759"/>
<dbReference type="PROSITE" id="PS50011">
    <property type="entry name" value="PROTEIN_KINASE_DOM"/>
    <property type="match status" value="1"/>
</dbReference>
<dbReference type="InterPro" id="IPR050538">
    <property type="entry name" value="MAP_kinase_kinase_kinase"/>
</dbReference>
<keyword evidence="5" id="KW-0418">Kinase</keyword>
<feature type="compositionally biased region" description="Basic and acidic residues" evidence="10">
    <location>
        <begin position="1060"/>
        <end position="1080"/>
    </location>
</feature>
<comment type="catalytic activity">
    <reaction evidence="7">
        <text>L-threonyl-[protein] + ATP = O-phospho-L-threonyl-[protein] + ADP + H(+)</text>
        <dbReference type="Rhea" id="RHEA:46608"/>
        <dbReference type="Rhea" id="RHEA-COMP:11060"/>
        <dbReference type="Rhea" id="RHEA-COMP:11605"/>
        <dbReference type="ChEBI" id="CHEBI:15378"/>
        <dbReference type="ChEBI" id="CHEBI:30013"/>
        <dbReference type="ChEBI" id="CHEBI:30616"/>
        <dbReference type="ChEBI" id="CHEBI:61977"/>
        <dbReference type="ChEBI" id="CHEBI:456216"/>
        <dbReference type="EC" id="2.7.11.24"/>
    </reaction>
    <physiologicalReaction direction="left-to-right" evidence="7">
        <dbReference type="Rhea" id="RHEA:46609"/>
    </physiologicalReaction>
</comment>
<feature type="compositionally biased region" description="Pro residues" evidence="10">
    <location>
        <begin position="212"/>
        <end position="226"/>
    </location>
</feature>
<dbReference type="EC" id="2.7.11.24" evidence="2"/>
<evidence type="ECO:0000256" key="2">
    <source>
        <dbReference type="ARBA" id="ARBA00012411"/>
    </source>
</evidence>